<gene>
    <name evidence="1" type="ORF">B0H16DRAFT_1454889</name>
</gene>
<evidence type="ECO:0000313" key="1">
    <source>
        <dbReference type="EMBL" id="KAJ7764349.1"/>
    </source>
</evidence>
<dbReference type="Proteomes" id="UP001215598">
    <property type="component" value="Unassembled WGS sequence"/>
</dbReference>
<protein>
    <submittedName>
        <fullName evidence="1">Uncharacterized protein</fullName>
    </submittedName>
</protein>
<dbReference type="AlphaFoldDB" id="A0AAD7NJC7"/>
<organism evidence="1 2">
    <name type="scientific">Mycena metata</name>
    <dbReference type="NCBI Taxonomy" id="1033252"/>
    <lineage>
        <taxon>Eukaryota</taxon>
        <taxon>Fungi</taxon>
        <taxon>Dikarya</taxon>
        <taxon>Basidiomycota</taxon>
        <taxon>Agaricomycotina</taxon>
        <taxon>Agaricomycetes</taxon>
        <taxon>Agaricomycetidae</taxon>
        <taxon>Agaricales</taxon>
        <taxon>Marasmiineae</taxon>
        <taxon>Mycenaceae</taxon>
        <taxon>Mycena</taxon>
    </lineage>
</organism>
<name>A0AAD7NJC7_9AGAR</name>
<sequence>MRMGFKTAAIRLKIKRMMASSATAKGIITCGASRHVCGQKYASKMIPKVMVPVLQETMQLQKAQIHTVGRMATRAVSMIAEKSTRRRGMGRLSANDDGIQGVGALATSKSEAKSDSLWARIAVLMVRSYVDNELVGSPELVEWNKRSPRPCTRCKSCSVPKQCIIDNSHPGCKTCRNSRASCDRKAAFLFEYTKDEFYDNMTEFLAVYQKGPPGWMREVKATEARKNRKRANGRVKLCETCIKKHRDNQGSFAAFGHAQPSVYTPENLETAPELMGEDVSVKLHAIEVGLMSLRSRLNELDTENDEIKQLTIQELLLKCRYLKSATFEPGMRLPMP</sequence>
<comment type="caution">
    <text evidence="1">The sequence shown here is derived from an EMBL/GenBank/DDBJ whole genome shotgun (WGS) entry which is preliminary data.</text>
</comment>
<reference evidence="1" key="1">
    <citation type="submission" date="2023-03" db="EMBL/GenBank/DDBJ databases">
        <title>Massive genome expansion in bonnet fungi (Mycena s.s.) driven by repeated elements and novel gene families across ecological guilds.</title>
        <authorList>
            <consortium name="Lawrence Berkeley National Laboratory"/>
            <person name="Harder C.B."/>
            <person name="Miyauchi S."/>
            <person name="Viragh M."/>
            <person name="Kuo A."/>
            <person name="Thoen E."/>
            <person name="Andreopoulos B."/>
            <person name="Lu D."/>
            <person name="Skrede I."/>
            <person name="Drula E."/>
            <person name="Henrissat B."/>
            <person name="Morin E."/>
            <person name="Kohler A."/>
            <person name="Barry K."/>
            <person name="LaButti K."/>
            <person name="Morin E."/>
            <person name="Salamov A."/>
            <person name="Lipzen A."/>
            <person name="Mereny Z."/>
            <person name="Hegedus B."/>
            <person name="Baldrian P."/>
            <person name="Stursova M."/>
            <person name="Weitz H."/>
            <person name="Taylor A."/>
            <person name="Grigoriev I.V."/>
            <person name="Nagy L.G."/>
            <person name="Martin F."/>
            <person name="Kauserud H."/>
        </authorList>
    </citation>
    <scope>NUCLEOTIDE SEQUENCE</scope>
    <source>
        <strain evidence="1">CBHHK182m</strain>
    </source>
</reference>
<accession>A0AAD7NJC7</accession>
<keyword evidence="2" id="KW-1185">Reference proteome</keyword>
<evidence type="ECO:0000313" key="2">
    <source>
        <dbReference type="Proteomes" id="UP001215598"/>
    </source>
</evidence>
<proteinExistence type="predicted"/>
<dbReference type="EMBL" id="JARKIB010000028">
    <property type="protein sequence ID" value="KAJ7764349.1"/>
    <property type="molecule type" value="Genomic_DNA"/>
</dbReference>